<accession>A0A8H6NJU2</accession>
<protein>
    <submittedName>
        <fullName evidence="1">Uncharacterized protein</fullName>
    </submittedName>
</protein>
<gene>
    <name evidence="1" type="ORF">CMUS01_05847</name>
</gene>
<reference evidence="1" key="1">
    <citation type="journal article" date="2020" name="Phytopathology">
        <title>Genome Sequence Resources of Colletotrichum truncatum, C. plurivorum, C. musicola, and C. sojae: Four Species Pathogenic to Soybean (Glycine max).</title>
        <authorList>
            <person name="Rogerio F."/>
            <person name="Boufleur T.R."/>
            <person name="Ciampi-Guillardi M."/>
            <person name="Sukno S.A."/>
            <person name="Thon M.R."/>
            <person name="Massola Junior N.S."/>
            <person name="Baroncelli R."/>
        </authorList>
    </citation>
    <scope>NUCLEOTIDE SEQUENCE</scope>
    <source>
        <strain evidence="1">LFN0074</strain>
    </source>
</reference>
<proteinExistence type="predicted"/>
<comment type="caution">
    <text evidence="1">The sequence shown here is derived from an EMBL/GenBank/DDBJ whole genome shotgun (WGS) entry which is preliminary data.</text>
</comment>
<name>A0A8H6NJU2_9PEZI</name>
<evidence type="ECO:0000313" key="1">
    <source>
        <dbReference type="EMBL" id="KAF6835250.1"/>
    </source>
</evidence>
<dbReference type="Proteomes" id="UP000639643">
    <property type="component" value="Unassembled WGS sequence"/>
</dbReference>
<dbReference type="EMBL" id="WIGM01000181">
    <property type="protein sequence ID" value="KAF6835250.1"/>
    <property type="molecule type" value="Genomic_DNA"/>
</dbReference>
<sequence>MTARSVPCVRTLRSGTRPQRVQVEHCTILSLSPSPSTAGQTNFAASTHRISDLVCSS</sequence>
<organism evidence="1 2">
    <name type="scientific">Colletotrichum musicola</name>
    <dbReference type="NCBI Taxonomy" id="2175873"/>
    <lineage>
        <taxon>Eukaryota</taxon>
        <taxon>Fungi</taxon>
        <taxon>Dikarya</taxon>
        <taxon>Ascomycota</taxon>
        <taxon>Pezizomycotina</taxon>
        <taxon>Sordariomycetes</taxon>
        <taxon>Hypocreomycetidae</taxon>
        <taxon>Glomerellales</taxon>
        <taxon>Glomerellaceae</taxon>
        <taxon>Colletotrichum</taxon>
        <taxon>Colletotrichum orchidearum species complex</taxon>
    </lineage>
</organism>
<dbReference type="AlphaFoldDB" id="A0A8H6NJU2"/>
<keyword evidence="2" id="KW-1185">Reference proteome</keyword>
<evidence type="ECO:0000313" key="2">
    <source>
        <dbReference type="Proteomes" id="UP000639643"/>
    </source>
</evidence>